<evidence type="ECO:0000313" key="4">
    <source>
        <dbReference type="Proteomes" id="UP000024837"/>
    </source>
</evidence>
<gene>
    <name evidence="3" type="ORF">DRE_02903</name>
</gene>
<feature type="transmembrane region" description="Helical" evidence="2">
    <location>
        <begin position="63"/>
        <end position="86"/>
    </location>
</feature>
<sequence>MSANVSDPEKNAGLPNLADVYGGIEDNGNIGGIHDESDAIATPASSNPKQSGDSGSWFTKKRIIIIAVIAVVIVAGAVGGAVGGVLSGRNRTSEAAAGSTGNQSPDGSSVPSASTGSGSLGASPTSGAGGNGGSDSGGGIPAASTLVADPAATGVVFPPGVTAVAFSGVPSPSASPQAIPISRGFPGLGSPDLSSSSLVLNGDFKRNLSGWENPDGCWDVNNWDDSGYFAAWNGDKPGGRTCQLAQTLARGSAAGQDTDYVVSFLYRNSASTSSDRAWLWAYIGDQDVVSQVLATNERSPRSEGRQSSWNEAAYKYTVKANQRARIVFRGYNDAGYWEISAVQVVSLDLLNSGR</sequence>
<keyword evidence="2" id="KW-0812">Transmembrane</keyword>
<reference evidence="3 4" key="1">
    <citation type="submission" date="2013-05" db="EMBL/GenBank/DDBJ databases">
        <title>Drechslerella stenobrocha genome reveals carnivorous origination and mechanical trapping mechanism of predatory fungi.</title>
        <authorList>
            <person name="Liu X."/>
            <person name="Zhang W."/>
            <person name="Liu K."/>
        </authorList>
    </citation>
    <scope>NUCLEOTIDE SEQUENCE [LARGE SCALE GENOMIC DNA]</scope>
    <source>
        <strain evidence="3 4">248</strain>
    </source>
</reference>
<dbReference type="Proteomes" id="UP000024837">
    <property type="component" value="Unassembled WGS sequence"/>
</dbReference>
<keyword evidence="2" id="KW-0472">Membrane</keyword>
<proteinExistence type="predicted"/>
<feature type="compositionally biased region" description="Low complexity" evidence="1">
    <location>
        <begin position="107"/>
        <end position="126"/>
    </location>
</feature>
<feature type="region of interest" description="Disordered" evidence="1">
    <location>
        <begin position="28"/>
        <end position="55"/>
    </location>
</feature>
<keyword evidence="4" id="KW-1185">Reference proteome</keyword>
<feature type="compositionally biased region" description="Gly residues" evidence="1">
    <location>
        <begin position="127"/>
        <end position="137"/>
    </location>
</feature>
<name>W7I6B2_9PEZI</name>
<keyword evidence="2" id="KW-1133">Transmembrane helix</keyword>
<accession>W7I6B2</accession>
<evidence type="ECO:0000256" key="1">
    <source>
        <dbReference type="SAM" id="MobiDB-lite"/>
    </source>
</evidence>
<dbReference type="HOGENOM" id="CLU_799177_0_0_1"/>
<dbReference type="AlphaFoldDB" id="W7I6B2"/>
<evidence type="ECO:0000256" key="2">
    <source>
        <dbReference type="SAM" id="Phobius"/>
    </source>
</evidence>
<dbReference type="OrthoDB" id="5362002at2759"/>
<organism evidence="3 4">
    <name type="scientific">Drechslerella stenobrocha 248</name>
    <dbReference type="NCBI Taxonomy" id="1043628"/>
    <lineage>
        <taxon>Eukaryota</taxon>
        <taxon>Fungi</taxon>
        <taxon>Dikarya</taxon>
        <taxon>Ascomycota</taxon>
        <taxon>Pezizomycotina</taxon>
        <taxon>Orbiliomycetes</taxon>
        <taxon>Orbiliales</taxon>
        <taxon>Orbiliaceae</taxon>
        <taxon>Drechslerella</taxon>
    </lineage>
</organism>
<feature type="compositionally biased region" description="Polar residues" evidence="1">
    <location>
        <begin position="43"/>
        <end position="55"/>
    </location>
</feature>
<dbReference type="EMBL" id="KI966408">
    <property type="protein sequence ID" value="EWC47703.1"/>
    <property type="molecule type" value="Genomic_DNA"/>
</dbReference>
<protein>
    <submittedName>
        <fullName evidence="3">Uncharacterized protein</fullName>
    </submittedName>
</protein>
<evidence type="ECO:0000313" key="3">
    <source>
        <dbReference type="EMBL" id="EWC47703.1"/>
    </source>
</evidence>
<feature type="region of interest" description="Disordered" evidence="1">
    <location>
        <begin position="92"/>
        <end position="137"/>
    </location>
</feature>